<protein>
    <submittedName>
        <fullName evidence="2">Uncharacterized protein</fullName>
    </submittedName>
</protein>
<proteinExistence type="predicted"/>
<dbReference type="EMBL" id="GL377304">
    <property type="protein sequence ID" value="EFI98943.1"/>
    <property type="molecule type" value="Genomic_DNA"/>
</dbReference>
<dbReference type="VEuPathDB" id="FungiDB:SCHCODRAFT_02493495"/>
<dbReference type="InParanoid" id="D8PZZ0"/>
<evidence type="ECO:0000313" key="3">
    <source>
        <dbReference type="Proteomes" id="UP000007431"/>
    </source>
</evidence>
<reference evidence="2 3" key="1">
    <citation type="journal article" date="2010" name="Nat. Biotechnol.">
        <title>Genome sequence of the model mushroom Schizophyllum commune.</title>
        <authorList>
            <person name="Ohm R.A."/>
            <person name="de Jong J.F."/>
            <person name="Lugones L.G."/>
            <person name="Aerts A."/>
            <person name="Kothe E."/>
            <person name="Stajich J.E."/>
            <person name="de Vries R.P."/>
            <person name="Record E."/>
            <person name="Levasseur A."/>
            <person name="Baker S.E."/>
            <person name="Bartholomew K.A."/>
            <person name="Coutinho P.M."/>
            <person name="Erdmann S."/>
            <person name="Fowler T.J."/>
            <person name="Gathman A.C."/>
            <person name="Lombard V."/>
            <person name="Henrissat B."/>
            <person name="Knabe N."/>
            <person name="Kuees U."/>
            <person name="Lilly W.W."/>
            <person name="Lindquist E."/>
            <person name="Lucas S."/>
            <person name="Magnuson J.K."/>
            <person name="Piumi F."/>
            <person name="Raudaskoski M."/>
            <person name="Salamov A."/>
            <person name="Schmutz J."/>
            <person name="Schwarze F.W.M.R."/>
            <person name="vanKuyk P.A."/>
            <person name="Horton J.S."/>
            <person name="Grigoriev I.V."/>
            <person name="Woesten H.A.B."/>
        </authorList>
    </citation>
    <scope>NUCLEOTIDE SEQUENCE [LARGE SCALE GENOMIC DNA]</scope>
    <source>
        <strain evidence="3">H4-8 / FGSC 9210</strain>
    </source>
</reference>
<feature type="non-terminal residue" evidence="2">
    <location>
        <position position="221"/>
    </location>
</feature>
<gene>
    <name evidence="2" type="ORF">SCHCODRAFT_106896</name>
</gene>
<evidence type="ECO:0000313" key="2">
    <source>
        <dbReference type="EMBL" id="EFI98943.1"/>
    </source>
</evidence>
<feature type="region of interest" description="Disordered" evidence="1">
    <location>
        <begin position="49"/>
        <end position="70"/>
    </location>
</feature>
<name>D8PZZ0_SCHCM</name>
<feature type="region of interest" description="Disordered" evidence="1">
    <location>
        <begin position="84"/>
        <end position="180"/>
    </location>
</feature>
<keyword evidence="3" id="KW-1185">Reference proteome</keyword>
<evidence type="ECO:0000256" key="1">
    <source>
        <dbReference type="SAM" id="MobiDB-lite"/>
    </source>
</evidence>
<accession>D8PZZ0</accession>
<dbReference type="HOGENOM" id="CLU_1251305_0_0_1"/>
<dbReference type="Proteomes" id="UP000007431">
    <property type="component" value="Unassembled WGS sequence"/>
</dbReference>
<dbReference type="AlphaFoldDB" id="D8PZZ0"/>
<organism evidence="3">
    <name type="scientific">Schizophyllum commune (strain H4-8 / FGSC 9210)</name>
    <name type="common">Split gill fungus</name>
    <dbReference type="NCBI Taxonomy" id="578458"/>
    <lineage>
        <taxon>Eukaryota</taxon>
        <taxon>Fungi</taxon>
        <taxon>Dikarya</taxon>
        <taxon>Basidiomycota</taxon>
        <taxon>Agaricomycotina</taxon>
        <taxon>Agaricomycetes</taxon>
        <taxon>Agaricomycetidae</taxon>
        <taxon>Agaricales</taxon>
        <taxon>Schizophyllaceae</taxon>
        <taxon>Schizophyllum</taxon>
    </lineage>
</organism>
<feature type="compositionally biased region" description="Basic and acidic residues" evidence="1">
    <location>
        <begin position="106"/>
        <end position="126"/>
    </location>
</feature>
<sequence length="221" mass="23712">MLIRFQCRASAELNVLSGLSAVVSLLSRRRGMLVALILLHPVHLLTSKGLLNGETGPKGPSLGIGRASSADLQEAAVDRVPAPGLNAAQGKTSSGEQQGAIPRRANSKEQEGSKEKKGSKEQEHLKTGVRARRKTSTSSRPAVNCVLQDCVPQDPLGIGAPHRRQTSSRSKGEPPRKGRANWRISTTGFWREVLATYHSVNAECRAMLEFFGRASADANVS</sequence>